<dbReference type="Proteomes" id="UP000199229">
    <property type="component" value="Unassembled WGS sequence"/>
</dbReference>
<dbReference type="Gene3D" id="3.30.9.10">
    <property type="entry name" value="D-Amino Acid Oxidase, subunit A, domain 2"/>
    <property type="match status" value="1"/>
</dbReference>
<feature type="domain" description="FAD dependent oxidoreductase" evidence="2">
    <location>
        <begin position="8"/>
        <end position="405"/>
    </location>
</feature>
<dbReference type="EMBL" id="FOPM01000001">
    <property type="protein sequence ID" value="SFG25441.1"/>
    <property type="molecule type" value="Genomic_DNA"/>
</dbReference>
<gene>
    <name evidence="3" type="ORF">SAMN05192565_10115</name>
</gene>
<keyword evidence="4" id="KW-1185">Reference proteome</keyword>
<dbReference type="SUPFAM" id="SSF54373">
    <property type="entry name" value="FAD-linked reductases, C-terminal domain"/>
    <property type="match status" value="1"/>
</dbReference>
<organism evidence="3 4">
    <name type="scientific">Methylobacterium gossipiicola</name>
    <dbReference type="NCBI Taxonomy" id="582675"/>
    <lineage>
        <taxon>Bacteria</taxon>
        <taxon>Pseudomonadati</taxon>
        <taxon>Pseudomonadota</taxon>
        <taxon>Alphaproteobacteria</taxon>
        <taxon>Hyphomicrobiales</taxon>
        <taxon>Methylobacteriaceae</taxon>
        <taxon>Methylobacterium</taxon>
    </lineage>
</organism>
<accession>A0A1I2QIL4</accession>
<dbReference type="RefSeq" id="WP_091968269.1">
    <property type="nucleotide sequence ID" value="NZ_FOPM01000001.1"/>
</dbReference>
<dbReference type="GO" id="GO:0005737">
    <property type="term" value="C:cytoplasm"/>
    <property type="evidence" value="ECO:0007669"/>
    <property type="project" value="TreeGrafter"/>
</dbReference>
<dbReference type="InterPro" id="IPR006076">
    <property type="entry name" value="FAD-dep_OxRdtase"/>
</dbReference>
<evidence type="ECO:0000313" key="4">
    <source>
        <dbReference type="Proteomes" id="UP000199229"/>
    </source>
</evidence>
<reference evidence="4" key="1">
    <citation type="submission" date="2016-10" db="EMBL/GenBank/DDBJ databases">
        <authorList>
            <person name="Varghese N."/>
            <person name="Submissions S."/>
        </authorList>
    </citation>
    <scope>NUCLEOTIDE SEQUENCE [LARGE SCALE GENOMIC DNA]</scope>
    <source>
        <strain evidence="4">Gh-105</strain>
    </source>
</reference>
<dbReference type="GO" id="GO:0016491">
    <property type="term" value="F:oxidoreductase activity"/>
    <property type="evidence" value="ECO:0007669"/>
    <property type="project" value="UniProtKB-KW"/>
</dbReference>
<proteinExistence type="predicted"/>
<dbReference type="OrthoDB" id="9805337at2"/>
<dbReference type="STRING" id="582675.SAMN05192565_10115"/>
<dbReference type="InterPro" id="IPR036188">
    <property type="entry name" value="FAD/NAD-bd_sf"/>
</dbReference>
<dbReference type="SUPFAM" id="SSF51905">
    <property type="entry name" value="FAD/NAD(P)-binding domain"/>
    <property type="match status" value="1"/>
</dbReference>
<dbReference type="AlphaFoldDB" id="A0A1I2QIL4"/>
<evidence type="ECO:0000256" key="1">
    <source>
        <dbReference type="ARBA" id="ARBA00023002"/>
    </source>
</evidence>
<dbReference type="Pfam" id="PF01266">
    <property type="entry name" value="DAO"/>
    <property type="match status" value="1"/>
</dbReference>
<evidence type="ECO:0000259" key="2">
    <source>
        <dbReference type="Pfam" id="PF01266"/>
    </source>
</evidence>
<evidence type="ECO:0000313" key="3">
    <source>
        <dbReference type="EMBL" id="SFG25441.1"/>
    </source>
</evidence>
<name>A0A1I2QIL4_9HYPH</name>
<dbReference type="PANTHER" id="PTHR13847:SF289">
    <property type="entry name" value="GLYCINE OXIDASE"/>
    <property type="match status" value="1"/>
</dbReference>
<dbReference type="Gene3D" id="3.50.50.60">
    <property type="entry name" value="FAD/NAD(P)-binding domain"/>
    <property type="match status" value="2"/>
</dbReference>
<sequence>MSAGTARHVVVIGSGAVGTVSAIECLRWGHRVTVVDPGEPGGEHATSYGNAGWLSSHSVIPPAEPGMWKKVPGFLLDPLGPLSIRWRYLHRVMPWLIRFLLAARNPTLIEGTAQAMRTLLVDAPKLHAGLATEAGVPHLIERRGVLHVYPDRAAFEGDARSWGIRRAVGVEWLELSADELRQREPDLHRRYTFGLVVEEAGHCRDPGGYVAALAALAQARGATYRTTRATGFRRDGERLLAVTTEEGDIACDAAVVAAGVRSKALTATLGDPLPLESERGYHVMIPGAAAGPRTPVMASDAKMIVNPMNGGLRAAGQVEFAGLSAVPNWKRAEILRDHLVSMFPALAGTVSADNLKVWLGHRPSMPDGRPCIGPSRNVPDVIYAFGHGHVGLVGSARTGRLVAQLVSGVAPEIALAPFDPRRFL</sequence>
<protein>
    <submittedName>
        <fullName evidence="3">D-amino-acid dehydrogenase</fullName>
    </submittedName>
</protein>
<dbReference type="PANTHER" id="PTHR13847">
    <property type="entry name" value="SARCOSINE DEHYDROGENASE-RELATED"/>
    <property type="match status" value="1"/>
</dbReference>
<keyword evidence="1" id="KW-0560">Oxidoreductase</keyword>